<evidence type="ECO:0000313" key="2">
    <source>
        <dbReference type="EMBL" id="KAK8100076.1"/>
    </source>
</evidence>
<feature type="chain" id="PRO_5043710178" evidence="1">
    <location>
        <begin position="20"/>
        <end position="139"/>
    </location>
</feature>
<organism evidence="2 3">
    <name type="scientific">Apiospora kogelbergensis</name>
    <dbReference type="NCBI Taxonomy" id="1337665"/>
    <lineage>
        <taxon>Eukaryota</taxon>
        <taxon>Fungi</taxon>
        <taxon>Dikarya</taxon>
        <taxon>Ascomycota</taxon>
        <taxon>Pezizomycotina</taxon>
        <taxon>Sordariomycetes</taxon>
        <taxon>Xylariomycetidae</taxon>
        <taxon>Amphisphaeriales</taxon>
        <taxon>Apiosporaceae</taxon>
        <taxon>Apiospora</taxon>
    </lineage>
</organism>
<name>A0AAW0QEF0_9PEZI</name>
<protein>
    <submittedName>
        <fullName evidence="2">Uncharacterized protein</fullName>
    </submittedName>
</protein>
<feature type="signal peptide" evidence="1">
    <location>
        <begin position="1"/>
        <end position="19"/>
    </location>
</feature>
<proteinExistence type="predicted"/>
<dbReference type="Proteomes" id="UP001392437">
    <property type="component" value="Unassembled WGS sequence"/>
</dbReference>
<reference evidence="2 3" key="1">
    <citation type="submission" date="2023-01" db="EMBL/GenBank/DDBJ databases">
        <title>Analysis of 21 Apiospora genomes using comparative genomics revels a genus with tremendous synthesis potential of carbohydrate active enzymes and secondary metabolites.</title>
        <authorList>
            <person name="Sorensen T."/>
        </authorList>
    </citation>
    <scope>NUCLEOTIDE SEQUENCE [LARGE SCALE GENOMIC DNA]</scope>
    <source>
        <strain evidence="2 3">CBS 117206</strain>
    </source>
</reference>
<dbReference type="AlphaFoldDB" id="A0AAW0QEF0"/>
<evidence type="ECO:0000256" key="1">
    <source>
        <dbReference type="SAM" id="SignalP"/>
    </source>
</evidence>
<keyword evidence="1" id="KW-0732">Signal</keyword>
<accession>A0AAW0QEF0</accession>
<gene>
    <name evidence="2" type="ORF">PG999_010450</name>
</gene>
<comment type="caution">
    <text evidence="2">The sequence shown here is derived from an EMBL/GenBank/DDBJ whole genome shotgun (WGS) entry which is preliminary data.</text>
</comment>
<keyword evidence="3" id="KW-1185">Reference proteome</keyword>
<dbReference type="EMBL" id="JAQQWP010000009">
    <property type="protein sequence ID" value="KAK8100076.1"/>
    <property type="molecule type" value="Genomic_DNA"/>
</dbReference>
<evidence type="ECO:0000313" key="3">
    <source>
        <dbReference type="Proteomes" id="UP001392437"/>
    </source>
</evidence>
<sequence length="139" mass="15200">MHATTVFMAILGFTSTFLAAPITAPTEEVAIEKRFTGGWCGVHVYIKGTSLAYVKVFDGHQDMVTHRQYQARRDGPIKASIFGSGLPQALNFSIATSIDSPRWDSGRAGSKNDRCSVGKWDGEDWAEFSTLNLDCGFTC</sequence>